<dbReference type="GO" id="GO:0007623">
    <property type="term" value="P:circadian rhythm"/>
    <property type="evidence" value="ECO:0007669"/>
    <property type="project" value="TreeGrafter"/>
</dbReference>
<comment type="caution">
    <text evidence="4">The sequence shown here is derived from an EMBL/GenBank/DDBJ whole genome shotgun (WGS) entry which is preliminary data.</text>
</comment>
<proteinExistence type="inferred from homology"/>
<dbReference type="PANTHER" id="PTHR35981:SF2">
    <property type="entry name" value="ION TRANSPORT PEPTIDE, ISOFORM C"/>
    <property type="match status" value="1"/>
</dbReference>
<dbReference type="InterPro" id="IPR035957">
    <property type="entry name" value="Crust_neurohorm_sf"/>
</dbReference>
<dbReference type="InterPro" id="IPR018251">
    <property type="entry name" value="Crust_neurhormone_CS"/>
</dbReference>
<evidence type="ECO:0000256" key="3">
    <source>
        <dbReference type="PIRSR" id="PIRSR631098-51"/>
    </source>
</evidence>
<accession>A0A016TQJ2</accession>
<evidence type="ECO:0000313" key="4">
    <source>
        <dbReference type="EMBL" id="EYC04718.1"/>
    </source>
</evidence>
<organism evidence="4 5">
    <name type="scientific">Ancylostoma ceylanicum</name>
    <dbReference type="NCBI Taxonomy" id="53326"/>
    <lineage>
        <taxon>Eukaryota</taxon>
        <taxon>Metazoa</taxon>
        <taxon>Ecdysozoa</taxon>
        <taxon>Nematoda</taxon>
        <taxon>Chromadorea</taxon>
        <taxon>Rhabditida</taxon>
        <taxon>Rhabditina</taxon>
        <taxon>Rhabditomorpha</taxon>
        <taxon>Strongyloidea</taxon>
        <taxon>Ancylostomatidae</taxon>
        <taxon>Ancylostomatinae</taxon>
        <taxon>Ancylostoma</taxon>
    </lineage>
</organism>
<name>A0A016TQJ2_9BILA</name>
<feature type="disulfide bond" evidence="3">
    <location>
        <begin position="63"/>
        <end position="101"/>
    </location>
</feature>
<evidence type="ECO:0000256" key="1">
    <source>
        <dbReference type="ARBA" id="ARBA00005447"/>
    </source>
</evidence>
<dbReference type="PANTHER" id="PTHR35981">
    <property type="entry name" value="ION TRANSPORT PEPTIDE, ISOFORM C"/>
    <property type="match status" value="1"/>
</dbReference>
<evidence type="ECO:0008006" key="6">
    <source>
        <dbReference type="Google" id="ProtNLM"/>
    </source>
</evidence>
<dbReference type="OrthoDB" id="6365952at2759"/>
<reference evidence="5" key="1">
    <citation type="journal article" date="2015" name="Nat. Genet.">
        <title>The genome and transcriptome of the zoonotic hookworm Ancylostoma ceylanicum identify infection-specific gene families.</title>
        <authorList>
            <person name="Schwarz E.M."/>
            <person name="Hu Y."/>
            <person name="Antoshechkin I."/>
            <person name="Miller M.M."/>
            <person name="Sternberg P.W."/>
            <person name="Aroian R.V."/>
        </authorList>
    </citation>
    <scope>NUCLEOTIDE SEQUENCE</scope>
    <source>
        <strain evidence="5">HY135</strain>
    </source>
</reference>
<dbReference type="STRING" id="53326.A0A016TQJ2"/>
<evidence type="ECO:0000313" key="5">
    <source>
        <dbReference type="Proteomes" id="UP000024635"/>
    </source>
</evidence>
<comment type="similarity">
    <text evidence="1">Belongs to the arthropod CHH/MIH/GIH/VIH hormone family.</text>
</comment>
<dbReference type="InterPro" id="IPR031098">
    <property type="entry name" value="Crust_neurohorm"/>
</dbReference>
<dbReference type="GO" id="GO:0005576">
    <property type="term" value="C:extracellular region"/>
    <property type="evidence" value="ECO:0007669"/>
    <property type="project" value="InterPro"/>
</dbReference>
<protein>
    <recommendedName>
        <fullName evidence="6">Crustacean CHH/MIH/GIH neurohormone family protein</fullName>
    </recommendedName>
</protein>
<dbReference type="GO" id="GO:0005184">
    <property type="term" value="F:neuropeptide hormone activity"/>
    <property type="evidence" value="ECO:0007669"/>
    <property type="project" value="InterPro"/>
</dbReference>
<gene>
    <name evidence="4" type="primary">Acey_s0086.g1950</name>
    <name evidence="4" type="ORF">Y032_0086g1950</name>
</gene>
<dbReference type="Gene3D" id="1.10.2010.10">
    <property type="entry name" value="Crustacean CHH/MIH/GIH neurohormone"/>
    <property type="match status" value="1"/>
</dbReference>
<dbReference type="Proteomes" id="UP000024635">
    <property type="component" value="Unassembled WGS sequence"/>
</dbReference>
<feature type="disulfide bond" evidence="3">
    <location>
        <begin position="79"/>
        <end position="97"/>
    </location>
</feature>
<dbReference type="SUPFAM" id="SSF81778">
    <property type="entry name" value="Crustacean CHH/MIH/GIH neurohormone"/>
    <property type="match status" value="1"/>
</dbReference>
<evidence type="ECO:0000256" key="2">
    <source>
        <dbReference type="ARBA" id="ARBA00023157"/>
    </source>
</evidence>
<feature type="disulfide bond" evidence="3">
    <location>
        <begin position="82"/>
        <end position="110"/>
    </location>
</feature>
<dbReference type="EMBL" id="JARK01001422">
    <property type="protein sequence ID" value="EYC04718.1"/>
    <property type="molecule type" value="Genomic_DNA"/>
</dbReference>
<dbReference type="PROSITE" id="PS01250">
    <property type="entry name" value="CHH_MIH_GIH"/>
    <property type="match status" value="1"/>
</dbReference>
<dbReference type="Pfam" id="PF01147">
    <property type="entry name" value="Crust_neurohorm"/>
    <property type="match status" value="1"/>
</dbReference>
<sequence length="129" mass="15027">MIVSTTAQPNWARQCIIAVALCFVISESRTIVRGLTADELPQYLDSPKFIRVRKEEWIPDSDCNVHQHEVLHAVMDRLCEVCHEMFFHQEGSLRSQCRMGCFDNDVFRKCLHVFSSIEDKDIKNEKEII</sequence>
<keyword evidence="5" id="KW-1185">Reference proteome</keyword>
<dbReference type="AlphaFoldDB" id="A0A016TQJ2"/>
<keyword evidence="2 3" id="KW-1015">Disulfide bond</keyword>